<comment type="caution">
    <text evidence="13">The sequence shown here is derived from an EMBL/GenBank/DDBJ whole genome shotgun (WGS) entry which is preliminary data.</text>
</comment>
<keyword evidence="6 8" id="KW-0472">Membrane</keyword>
<organism evidence="13 14">
    <name type="scientific">Dawidia soli</name>
    <dbReference type="NCBI Taxonomy" id="2782352"/>
    <lineage>
        <taxon>Bacteria</taxon>
        <taxon>Pseudomonadati</taxon>
        <taxon>Bacteroidota</taxon>
        <taxon>Cytophagia</taxon>
        <taxon>Cytophagales</taxon>
        <taxon>Chryseotaleaceae</taxon>
        <taxon>Dawidia</taxon>
    </lineage>
</organism>
<gene>
    <name evidence="13" type="ORF">KK078_00135</name>
</gene>
<comment type="similarity">
    <text evidence="8 9">Belongs to the TonB-dependent receptor family.</text>
</comment>
<dbReference type="SUPFAM" id="SSF56935">
    <property type="entry name" value="Porins"/>
    <property type="match status" value="1"/>
</dbReference>
<dbReference type="Pfam" id="PF07715">
    <property type="entry name" value="Plug"/>
    <property type="match status" value="1"/>
</dbReference>
<sequence length="1175" mass="127312">MKHFNSSLLAKSTLLLYMVGATVPVSFAQQFASTASARALRGLQVSSDPGFVEDQQVSLKEALNDLKKRYNIRFAYRAGLLEGKTISAAWLEEGLAAEAMLDKMLDHCKLQYKKINKNQFSIFAQDDSTSPFGSLTSMDATANVEASIAARDERSPNFTLTGTVTSQDDGMTMPGVNVVVKGTAIGTTTDGDGKYTLSVPDEGGTLVFSFIGYATQEVAFAPAQTVVNVTMVVEMSTLGEVVVTALGIEKDKNALAYSVTEVKGEEFTQAREVNVANSLSGKIAGLNATGSSTGPGGSSRVIIRGNGSLTGQSQPLYVINGMPIDNSVPGGSSSPNGANGNLATNVDRGDGIAAINPDDIESITVLKGGTAAALYGSRGANGVILITTKKGVARKGIGVEYNTTYTLDNVAVFPDWQYEYGQGDKGVMPTTQSAAVGTGRMSFGARIDGNTNYVAADGKNHPYTAQKDNLKHFYQTGKTFTNTVALSGGNESILYRLSLSDLDATSILPNTTYNRKTANLNLSGKLSDKLRVETVVQYTLEKGKNRPNAGDALGNPNWTPYEVANTVDVRWLDPGYDALGNETLWNDVPIATNGYFVINKIKQRDEKNRFIGQASVTYDILKNLTAKGTVTRDFYSYDFQHILPTGTAYVLKGEYLGIESEVSETNAMATLNFKQQLSESIGFNILGGFNSRRFVEKRMDMRGQEFTQPYFYSFTNLNTSSARPYLGRTETNSIFGSVDFDYKGYLFLTATGRQDWFSTLSPDNNGIFYPSVGASFVLSDAITMPTAFNLVKFRASWAQVGGGGPDPYQINLTYSSVPSNTVPLQNVTEVNPGTKNITNAELKPFTSTTTEVGFNVQLLDNRLGFDVALYDRRSTDDIVAVPISVATGYSNAVLNSGELSNRGIELMINATPARVGAFTWDVSYNFAYNKSEVLKLAPGISTLQLGASANGNATIRNNVGNTYGAIYGHRKLRTEDGTIVYNPTSNVAEWTDANQELGKGVPPITMGLSNDFRYKDFSLGILVDGKFGNSVFSVTEVYATRLGLHKMTLPGRENGLRLQGVTKEGAAYDYTVPVENLRNAYWNAQNRYTELFVSDASFVKLRQVILSYRLPVEKVKFLKIQSATLSLVGRNLAILYKKTDNFDPEQALTNGPAQGIESLGLPRTRSYGVNLMVKF</sequence>
<feature type="chain" id="PRO_5043015248" evidence="10">
    <location>
        <begin position="29"/>
        <end position="1175"/>
    </location>
</feature>
<keyword evidence="4 8" id="KW-0812">Transmembrane</keyword>
<evidence type="ECO:0000256" key="5">
    <source>
        <dbReference type="ARBA" id="ARBA00023077"/>
    </source>
</evidence>
<dbReference type="Pfam" id="PF13715">
    <property type="entry name" value="CarbopepD_reg_2"/>
    <property type="match status" value="1"/>
</dbReference>
<keyword evidence="2 8" id="KW-0813">Transport</keyword>
<dbReference type="NCBIfam" id="TIGR04057">
    <property type="entry name" value="SusC_RagA_signa"/>
    <property type="match status" value="1"/>
</dbReference>
<dbReference type="RefSeq" id="WP_254088195.1">
    <property type="nucleotide sequence ID" value="NZ_JAHESC010000001.1"/>
</dbReference>
<feature type="signal peptide" evidence="10">
    <location>
        <begin position="1"/>
        <end position="28"/>
    </location>
</feature>
<keyword evidence="7 8" id="KW-0998">Cell outer membrane</keyword>
<accession>A0AAP2GFA6</accession>
<evidence type="ECO:0000256" key="6">
    <source>
        <dbReference type="ARBA" id="ARBA00023136"/>
    </source>
</evidence>
<evidence type="ECO:0000256" key="9">
    <source>
        <dbReference type="RuleBase" id="RU003357"/>
    </source>
</evidence>
<evidence type="ECO:0000256" key="1">
    <source>
        <dbReference type="ARBA" id="ARBA00004571"/>
    </source>
</evidence>
<dbReference type="AlphaFoldDB" id="A0AAP2GFA6"/>
<comment type="subcellular location">
    <subcellularLocation>
        <location evidence="1 8">Cell outer membrane</location>
        <topology evidence="1 8">Multi-pass membrane protein</topology>
    </subcellularLocation>
</comment>
<dbReference type="NCBIfam" id="TIGR04056">
    <property type="entry name" value="OMP_RagA_SusC"/>
    <property type="match status" value="1"/>
</dbReference>
<keyword evidence="5 9" id="KW-0798">TonB box</keyword>
<evidence type="ECO:0000313" key="14">
    <source>
        <dbReference type="Proteomes" id="UP001319180"/>
    </source>
</evidence>
<dbReference type="Gene3D" id="2.60.40.1120">
    <property type="entry name" value="Carboxypeptidase-like, regulatory domain"/>
    <property type="match status" value="1"/>
</dbReference>
<dbReference type="InterPro" id="IPR008969">
    <property type="entry name" value="CarboxyPept-like_regulatory"/>
</dbReference>
<keyword evidence="10" id="KW-0732">Signal</keyword>
<keyword evidence="14" id="KW-1185">Reference proteome</keyword>
<feature type="domain" description="TonB-dependent receptor-like beta-barrel" evidence="11">
    <location>
        <begin position="577"/>
        <end position="949"/>
    </location>
</feature>
<reference evidence="13 14" key="1">
    <citation type="submission" date="2021-05" db="EMBL/GenBank/DDBJ databases">
        <title>A Polyphasic approach of four new species of the genus Ohtaekwangia: Ohtaekwangia histidinii sp. nov., Ohtaekwangia cretensis sp. nov., Ohtaekwangia indiensis sp. nov., Ohtaekwangia reichenbachii sp. nov. from diverse environment.</title>
        <authorList>
            <person name="Octaviana S."/>
        </authorList>
    </citation>
    <scope>NUCLEOTIDE SEQUENCE [LARGE SCALE GENOMIC DNA]</scope>
    <source>
        <strain evidence="13 14">PWU37</strain>
    </source>
</reference>
<dbReference type="InterPro" id="IPR012910">
    <property type="entry name" value="Plug_dom"/>
</dbReference>
<evidence type="ECO:0000259" key="12">
    <source>
        <dbReference type="Pfam" id="PF07715"/>
    </source>
</evidence>
<keyword evidence="3 8" id="KW-1134">Transmembrane beta strand</keyword>
<dbReference type="InterPro" id="IPR023997">
    <property type="entry name" value="TonB-dep_OMP_SusC/RagA_CS"/>
</dbReference>
<evidence type="ECO:0000256" key="2">
    <source>
        <dbReference type="ARBA" id="ARBA00022448"/>
    </source>
</evidence>
<proteinExistence type="inferred from homology"/>
<dbReference type="SUPFAM" id="SSF49464">
    <property type="entry name" value="Carboxypeptidase regulatory domain-like"/>
    <property type="match status" value="1"/>
</dbReference>
<dbReference type="GO" id="GO:0009279">
    <property type="term" value="C:cell outer membrane"/>
    <property type="evidence" value="ECO:0007669"/>
    <property type="project" value="UniProtKB-SubCell"/>
</dbReference>
<evidence type="ECO:0000256" key="10">
    <source>
        <dbReference type="SAM" id="SignalP"/>
    </source>
</evidence>
<evidence type="ECO:0000256" key="7">
    <source>
        <dbReference type="ARBA" id="ARBA00023237"/>
    </source>
</evidence>
<dbReference type="InterPro" id="IPR036942">
    <property type="entry name" value="Beta-barrel_TonB_sf"/>
</dbReference>
<evidence type="ECO:0000259" key="11">
    <source>
        <dbReference type="Pfam" id="PF00593"/>
    </source>
</evidence>
<protein>
    <submittedName>
        <fullName evidence="13">SusC/RagA family TonB-linked outer membrane protein</fullName>
    </submittedName>
</protein>
<evidence type="ECO:0000313" key="13">
    <source>
        <dbReference type="EMBL" id="MBT1684936.1"/>
    </source>
</evidence>
<dbReference type="InterPro" id="IPR037066">
    <property type="entry name" value="Plug_dom_sf"/>
</dbReference>
<evidence type="ECO:0000256" key="3">
    <source>
        <dbReference type="ARBA" id="ARBA00022452"/>
    </source>
</evidence>
<dbReference type="Pfam" id="PF00593">
    <property type="entry name" value="TonB_dep_Rec_b-barrel"/>
    <property type="match status" value="1"/>
</dbReference>
<evidence type="ECO:0000256" key="8">
    <source>
        <dbReference type="PROSITE-ProRule" id="PRU01360"/>
    </source>
</evidence>
<dbReference type="Proteomes" id="UP001319180">
    <property type="component" value="Unassembled WGS sequence"/>
</dbReference>
<dbReference type="Gene3D" id="2.170.130.10">
    <property type="entry name" value="TonB-dependent receptor, plug domain"/>
    <property type="match status" value="1"/>
</dbReference>
<dbReference type="InterPro" id="IPR000531">
    <property type="entry name" value="Beta-barrel_TonB"/>
</dbReference>
<dbReference type="EMBL" id="JAHESC010000001">
    <property type="protein sequence ID" value="MBT1684936.1"/>
    <property type="molecule type" value="Genomic_DNA"/>
</dbReference>
<dbReference type="Gene3D" id="2.40.170.20">
    <property type="entry name" value="TonB-dependent receptor, beta-barrel domain"/>
    <property type="match status" value="1"/>
</dbReference>
<dbReference type="InterPro" id="IPR023996">
    <property type="entry name" value="TonB-dep_OMP_SusC/RagA"/>
</dbReference>
<name>A0AAP2GFA6_9BACT</name>
<dbReference type="PROSITE" id="PS52016">
    <property type="entry name" value="TONB_DEPENDENT_REC_3"/>
    <property type="match status" value="1"/>
</dbReference>
<dbReference type="InterPro" id="IPR039426">
    <property type="entry name" value="TonB-dep_rcpt-like"/>
</dbReference>
<feature type="domain" description="TonB-dependent receptor plug" evidence="12">
    <location>
        <begin position="252"/>
        <end position="383"/>
    </location>
</feature>
<evidence type="ECO:0000256" key="4">
    <source>
        <dbReference type="ARBA" id="ARBA00022692"/>
    </source>
</evidence>